<dbReference type="EMBL" id="JAQIBD010000001">
    <property type="protein sequence ID" value="MDM5270719.1"/>
    <property type="molecule type" value="Genomic_DNA"/>
</dbReference>
<comment type="caution">
    <text evidence="6">The sequence shown here is derived from an EMBL/GenBank/DDBJ whole genome shotgun (WGS) entry which is preliminary data.</text>
</comment>
<protein>
    <submittedName>
        <fullName evidence="6">LysR substrate-binding domain-containing protein</fullName>
    </submittedName>
</protein>
<feature type="domain" description="LysR substrate-binding" evidence="5">
    <location>
        <begin position="5"/>
        <end position="205"/>
    </location>
</feature>
<comment type="similarity">
    <text evidence="1">Belongs to the LysR transcriptional regulatory family.</text>
</comment>
<accession>A0ABT7QV55</accession>
<keyword evidence="3" id="KW-0238">DNA-binding</keyword>
<sequence length="208" mass="23762">MVVKIRLGASQTIGSYILPGEPLTELSEIINGQIKLTILNCDKIIEGVKSGIFDVGLIESAIFDDALIYTKWIEDELVVCSKTSLGESIDKEMIGQCQLLCRRELSPTRLLITNFFKEHGLSYHHFGSLMEVDNAISAIQGIKWSKPNRLNPTVTIVSRLAIEDELKRKELYFSRINRTPIHRDFYIIHNKKHKDTGKIEKILNYFIK</sequence>
<dbReference type="PANTHER" id="PTHR30126">
    <property type="entry name" value="HTH-TYPE TRANSCRIPTIONAL REGULATOR"/>
    <property type="match status" value="1"/>
</dbReference>
<dbReference type="InterPro" id="IPR005119">
    <property type="entry name" value="LysR_subst-bd"/>
</dbReference>
<keyword evidence="7" id="KW-1185">Reference proteome</keyword>
<evidence type="ECO:0000256" key="3">
    <source>
        <dbReference type="ARBA" id="ARBA00023125"/>
    </source>
</evidence>
<keyword evidence="4" id="KW-0804">Transcription</keyword>
<evidence type="ECO:0000256" key="1">
    <source>
        <dbReference type="ARBA" id="ARBA00009437"/>
    </source>
</evidence>
<keyword evidence="2" id="KW-0805">Transcription regulation</keyword>
<evidence type="ECO:0000313" key="6">
    <source>
        <dbReference type="EMBL" id="MDM5270719.1"/>
    </source>
</evidence>
<dbReference type="Gene3D" id="3.40.190.290">
    <property type="match status" value="1"/>
</dbReference>
<gene>
    <name evidence="6" type="ORF">PGH07_00835</name>
</gene>
<name>A0ABT7QV55_9BACT</name>
<dbReference type="SUPFAM" id="SSF53850">
    <property type="entry name" value="Periplasmic binding protein-like II"/>
    <property type="match status" value="1"/>
</dbReference>
<dbReference type="Proteomes" id="UP001169069">
    <property type="component" value="Unassembled WGS sequence"/>
</dbReference>
<proteinExistence type="inferred from homology"/>
<evidence type="ECO:0000256" key="4">
    <source>
        <dbReference type="ARBA" id="ARBA00023163"/>
    </source>
</evidence>
<dbReference type="Pfam" id="PF03466">
    <property type="entry name" value="LysR_substrate"/>
    <property type="match status" value="1"/>
</dbReference>
<dbReference type="PANTHER" id="PTHR30126:SF40">
    <property type="entry name" value="HTH-TYPE TRANSCRIPTIONAL REGULATOR GLTR"/>
    <property type="match status" value="1"/>
</dbReference>
<organism evidence="6 7">
    <name type="scientific">Sulfurovum zhangzhouensis</name>
    <dbReference type="NCBI Taxonomy" id="3019067"/>
    <lineage>
        <taxon>Bacteria</taxon>
        <taxon>Pseudomonadati</taxon>
        <taxon>Campylobacterota</taxon>
        <taxon>Epsilonproteobacteria</taxon>
        <taxon>Campylobacterales</taxon>
        <taxon>Sulfurovaceae</taxon>
        <taxon>Sulfurovum</taxon>
    </lineage>
</organism>
<evidence type="ECO:0000313" key="7">
    <source>
        <dbReference type="Proteomes" id="UP001169069"/>
    </source>
</evidence>
<evidence type="ECO:0000256" key="2">
    <source>
        <dbReference type="ARBA" id="ARBA00023015"/>
    </source>
</evidence>
<evidence type="ECO:0000259" key="5">
    <source>
        <dbReference type="Pfam" id="PF03466"/>
    </source>
</evidence>
<dbReference type="RefSeq" id="WP_289411995.1">
    <property type="nucleotide sequence ID" value="NZ_JAQIBD010000001.1"/>
</dbReference>
<reference evidence="6" key="1">
    <citation type="submission" date="2023-01" db="EMBL/GenBank/DDBJ databases">
        <title>Sulfurovum sp. zt1-1 genome assembly.</title>
        <authorList>
            <person name="Wang J."/>
        </authorList>
    </citation>
    <scope>NUCLEOTIDE SEQUENCE</scope>
    <source>
        <strain evidence="6">Zt1-1</strain>
    </source>
</reference>